<gene>
    <name evidence="1" type="ORF">rCG_42258</name>
</gene>
<accession>A6KFQ7</accession>
<evidence type="ECO:0000313" key="1">
    <source>
        <dbReference type="EMBL" id="EDL88864.1"/>
    </source>
</evidence>
<reference evidence="2" key="1">
    <citation type="submission" date="2005-09" db="EMBL/GenBank/DDBJ databases">
        <authorList>
            <person name="Mural R.J."/>
            <person name="Li P.W."/>
            <person name="Adams M.D."/>
            <person name="Amanatides P.G."/>
            <person name="Baden-Tillson H."/>
            <person name="Barnstead M."/>
            <person name="Chin S.H."/>
            <person name="Dew I."/>
            <person name="Evans C.A."/>
            <person name="Ferriera S."/>
            <person name="Flanigan M."/>
            <person name="Fosler C."/>
            <person name="Glodek A."/>
            <person name="Gu Z."/>
            <person name="Holt R.A."/>
            <person name="Jennings D."/>
            <person name="Kraft C.L."/>
            <person name="Lu F."/>
            <person name="Nguyen T."/>
            <person name="Nusskern D.R."/>
            <person name="Pfannkoch C.M."/>
            <person name="Sitter C."/>
            <person name="Sutton G.G."/>
            <person name="Venter J.C."/>
            <person name="Wang Z."/>
            <person name="Woodage T."/>
            <person name="Zheng X.H."/>
            <person name="Zhong F."/>
        </authorList>
    </citation>
    <scope>NUCLEOTIDE SEQUENCE [LARGE SCALE GENOMIC DNA]</scope>
    <source>
        <strain>BN</strain>
        <strain evidence="2">Sprague-Dawley</strain>
    </source>
</reference>
<proteinExistence type="predicted"/>
<evidence type="ECO:0000313" key="2">
    <source>
        <dbReference type="Proteomes" id="UP000234681"/>
    </source>
</evidence>
<name>A6KFQ7_RAT</name>
<sequence>MKRGMGLTIFCRAVPRPPAQGLKVCPFSPAVGDGKANSLPSPVLQAWAVTMLLLVCF</sequence>
<dbReference type="EMBL" id="CH474046">
    <property type="protein sequence ID" value="EDL88864.1"/>
    <property type="molecule type" value="Genomic_DNA"/>
</dbReference>
<organism evidence="1 2">
    <name type="scientific">Rattus norvegicus</name>
    <name type="common">Rat</name>
    <dbReference type="NCBI Taxonomy" id="10116"/>
    <lineage>
        <taxon>Eukaryota</taxon>
        <taxon>Metazoa</taxon>
        <taxon>Chordata</taxon>
        <taxon>Craniata</taxon>
        <taxon>Vertebrata</taxon>
        <taxon>Euteleostomi</taxon>
        <taxon>Mammalia</taxon>
        <taxon>Eutheria</taxon>
        <taxon>Euarchontoglires</taxon>
        <taxon>Glires</taxon>
        <taxon>Rodentia</taxon>
        <taxon>Myomorpha</taxon>
        <taxon>Muroidea</taxon>
        <taxon>Muridae</taxon>
        <taxon>Murinae</taxon>
        <taxon>Rattus</taxon>
    </lineage>
</organism>
<dbReference type="AlphaFoldDB" id="A6KFQ7"/>
<protein>
    <submittedName>
        <fullName evidence="1">RCG42258</fullName>
    </submittedName>
</protein>
<dbReference type="Proteomes" id="UP000234681">
    <property type="component" value="Chromosome 16"/>
</dbReference>